<dbReference type="Pfam" id="PF10678">
    <property type="entry name" value="DUF2492"/>
    <property type="match status" value="1"/>
</dbReference>
<dbReference type="NCBIfam" id="TIGR03853">
    <property type="entry name" value="matur_matur"/>
    <property type="match status" value="1"/>
</dbReference>
<accession>A0A0J1H1R4</accession>
<gene>
    <name evidence="1" type="ORF">ABT57_21305</name>
</gene>
<protein>
    <recommendedName>
        <fullName evidence="3">Metal-binding protein</fullName>
    </recommendedName>
</protein>
<comment type="caution">
    <text evidence="1">The sequence shown here is derived from an EMBL/GenBank/DDBJ whole genome shotgun (WGS) entry which is preliminary data.</text>
</comment>
<proteinExistence type="predicted"/>
<dbReference type="OrthoDB" id="285410at2"/>
<dbReference type="Proteomes" id="UP000035909">
    <property type="component" value="Unassembled WGS sequence"/>
</dbReference>
<organism evidence="1 2">
    <name type="scientific">Photobacterium ganghwense</name>
    <dbReference type="NCBI Taxonomy" id="320778"/>
    <lineage>
        <taxon>Bacteria</taxon>
        <taxon>Pseudomonadati</taxon>
        <taxon>Pseudomonadota</taxon>
        <taxon>Gammaproteobacteria</taxon>
        <taxon>Vibrionales</taxon>
        <taxon>Vibrionaceae</taxon>
        <taxon>Photobacterium</taxon>
    </lineage>
</organism>
<dbReference type="AlphaFoldDB" id="A0A0J1H1R4"/>
<reference evidence="1 2" key="1">
    <citation type="submission" date="2015-05" db="EMBL/GenBank/DDBJ databases">
        <title>Photobacterium galathea sp. nov.</title>
        <authorList>
            <person name="Machado H."/>
            <person name="Gram L."/>
        </authorList>
    </citation>
    <scope>NUCLEOTIDE SEQUENCE [LARGE SCALE GENOMIC DNA]</scope>
    <source>
        <strain evidence="1 2">DSM 22954</strain>
    </source>
</reference>
<name>A0A0J1H1R4_9GAMM</name>
<dbReference type="RefSeq" id="WP_047887274.1">
    <property type="nucleotide sequence ID" value="NZ_CP071325.1"/>
</dbReference>
<evidence type="ECO:0000313" key="1">
    <source>
        <dbReference type="EMBL" id="KLV05754.1"/>
    </source>
</evidence>
<dbReference type="STRING" id="320778.ABT57_21305"/>
<dbReference type="PATRIC" id="fig|320778.3.peg.4577"/>
<keyword evidence="2" id="KW-1185">Reference proteome</keyword>
<evidence type="ECO:0008006" key="3">
    <source>
        <dbReference type="Google" id="ProtNLM"/>
    </source>
</evidence>
<dbReference type="EMBL" id="LDOU01000024">
    <property type="protein sequence ID" value="KLV05754.1"/>
    <property type="molecule type" value="Genomic_DNA"/>
</dbReference>
<sequence length="79" mass="9239">MTTIHAHEVLHLLLDTETPYTEETLAQTVRNKYGADVRFYTCSQQDLTLDALLAFLLERRKVLRDGEFLTANRERMCNH</sequence>
<evidence type="ECO:0000313" key="2">
    <source>
        <dbReference type="Proteomes" id="UP000035909"/>
    </source>
</evidence>
<dbReference type="InterPro" id="IPR019620">
    <property type="entry name" value="Metal-bd_prot_put"/>
</dbReference>